<reference evidence="3" key="1">
    <citation type="journal article" date="2014" name="Int. J. Syst. Evol. Microbiol.">
        <title>Complete genome sequence of Corynebacterium casei LMG S-19264T (=DSM 44701T), isolated from a smear-ripened cheese.</title>
        <authorList>
            <consortium name="US DOE Joint Genome Institute (JGI-PGF)"/>
            <person name="Walter F."/>
            <person name="Albersmeier A."/>
            <person name="Kalinowski J."/>
            <person name="Ruckert C."/>
        </authorList>
    </citation>
    <scope>NUCLEOTIDE SEQUENCE</scope>
    <source>
        <strain evidence="3">CGMCC 1.15763</strain>
    </source>
</reference>
<dbReference type="PANTHER" id="PTHR12558:SF44">
    <property type="entry name" value="TETRATRICOPEPTIDE REPEAT-CONTAINING PROTEIN"/>
    <property type="match status" value="1"/>
</dbReference>
<evidence type="ECO:0000259" key="2">
    <source>
        <dbReference type="Pfam" id="PF25064"/>
    </source>
</evidence>
<dbReference type="Proteomes" id="UP000633278">
    <property type="component" value="Unassembled WGS sequence"/>
</dbReference>
<keyword evidence="1" id="KW-0802">TPR repeat</keyword>
<evidence type="ECO:0000256" key="1">
    <source>
        <dbReference type="PROSITE-ProRule" id="PRU00339"/>
    </source>
</evidence>
<feature type="repeat" description="TPR" evidence="1">
    <location>
        <begin position="4"/>
        <end position="37"/>
    </location>
</feature>
<name>A0A917HVI3_9FLAO</name>
<evidence type="ECO:0000313" key="4">
    <source>
        <dbReference type="Proteomes" id="UP000633278"/>
    </source>
</evidence>
<reference evidence="3" key="2">
    <citation type="submission" date="2020-09" db="EMBL/GenBank/DDBJ databases">
        <authorList>
            <person name="Sun Q."/>
            <person name="Zhou Y."/>
        </authorList>
    </citation>
    <scope>NUCLEOTIDE SEQUENCE</scope>
    <source>
        <strain evidence="3">CGMCC 1.15763</strain>
    </source>
</reference>
<dbReference type="SUPFAM" id="SSF48452">
    <property type="entry name" value="TPR-like"/>
    <property type="match status" value="2"/>
</dbReference>
<feature type="domain" description="Tetratricopeptide repeat protein 21A/21B fifth ARM repeats" evidence="2">
    <location>
        <begin position="6"/>
        <end position="104"/>
    </location>
</feature>
<dbReference type="Pfam" id="PF25064">
    <property type="entry name" value="ARM_TT21_5th"/>
    <property type="match status" value="1"/>
</dbReference>
<proteinExistence type="predicted"/>
<gene>
    <name evidence="3" type="ORF">GCM10011416_06520</name>
</gene>
<dbReference type="Gene3D" id="1.25.40.10">
    <property type="entry name" value="Tetratricopeptide repeat domain"/>
    <property type="match status" value="4"/>
</dbReference>
<dbReference type="SMART" id="SM00028">
    <property type="entry name" value="TPR"/>
    <property type="match status" value="7"/>
</dbReference>
<organism evidence="3 4">
    <name type="scientific">Polaribacter pacificus</name>
    <dbReference type="NCBI Taxonomy" id="1775173"/>
    <lineage>
        <taxon>Bacteria</taxon>
        <taxon>Pseudomonadati</taxon>
        <taxon>Bacteroidota</taxon>
        <taxon>Flavobacteriia</taxon>
        <taxon>Flavobacteriales</taxon>
        <taxon>Flavobacteriaceae</taxon>
    </lineage>
</organism>
<dbReference type="PROSITE" id="PS50005">
    <property type="entry name" value="TPR"/>
    <property type="match status" value="1"/>
</dbReference>
<dbReference type="Pfam" id="PF13174">
    <property type="entry name" value="TPR_6"/>
    <property type="match status" value="1"/>
</dbReference>
<comment type="caution">
    <text evidence="3">The sequence shown here is derived from an EMBL/GenBank/DDBJ whole genome shotgun (WGS) entry which is preliminary data.</text>
</comment>
<dbReference type="GO" id="GO:0051301">
    <property type="term" value="P:cell division"/>
    <property type="evidence" value="ECO:0007669"/>
    <property type="project" value="TreeGrafter"/>
</dbReference>
<dbReference type="AlphaFoldDB" id="A0A917HVI3"/>
<protein>
    <recommendedName>
        <fullName evidence="2">Tetratricopeptide repeat protein 21A/21B fifth ARM repeats domain-containing protein</fullName>
    </recommendedName>
</protein>
<dbReference type="EMBL" id="BMJW01000001">
    <property type="protein sequence ID" value="GGG92313.1"/>
    <property type="molecule type" value="Genomic_DNA"/>
</dbReference>
<dbReference type="PANTHER" id="PTHR12558">
    <property type="entry name" value="CELL DIVISION CYCLE 16,23,27"/>
    <property type="match status" value="1"/>
</dbReference>
<dbReference type="InterPro" id="IPR056835">
    <property type="entry name" value="ARM_TT21_5th"/>
</dbReference>
<accession>A0A917HVI3</accession>
<keyword evidence="4" id="KW-1185">Reference proteome</keyword>
<dbReference type="InterPro" id="IPR011990">
    <property type="entry name" value="TPR-like_helical_dom_sf"/>
</dbReference>
<dbReference type="InterPro" id="IPR019734">
    <property type="entry name" value="TPR_rpt"/>
</dbReference>
<evidence type="ECO:0000313" key="3">
    <source>
        <dbReference type="EMBL" id="GGG92313.1"/>
    </source>
</evidence>
<sequence>MIFAQSELLLAENYFRKGEYEKAEQLYQLLFDKNPQNTTYLKRLISCFQETAKFTAAEELLQKQLTKRPNETYLYVELGYNYDRQQLKEQATTQYKKALESIDKYPEFGGYIARLFKENSLLDFAIEAYQKTMQLNPDLNYNFQIAQIYGEQGSFEKMFTAYINLLNTNDAYLPTVQRFTSPYITDDPEDKNNILFKKVVIKKSISNPKNVWNQLLSWVFTQQKEYDKAFIQEKALFQRNPEFINNIINLGVLAYKAEDYKIAQECFDFVKEKSPLGDYKRIAASYVLQIAIEVKQPDIDKLFSAFFDEFGQNSSTFQAQLLYANYLTFQKDQTDKAILVLNEAMKHTTSKFNHAKVKLQLGDIYVYLGKFNKALIEFSKVQTSIKDHPISQEARFKVAQTSYFKNDFDWAKAQLKVLKASTTQLIANDALELFLIISNNQPKDSTDLSLNKYAKTDLLAFQEKNEAAILGLQSLLNEYKGYPIEDEALYKQAGLFVKTNQLESAIKNYLQLIAINKEGILVDDAYYQLAELYSTKLNNTEKASEYYQKIIFEHPSSIYLVDARKKFRKLRGDAVQ</sequence>